<evidence type="ECO:0000313" key="6">
    <source>
        <dbReference type="Proteomes" id="UP000025245"/>
    </source>
</evidence>
<dbReference type="GO" id="GO:0003677">
    <property type="term" value="F:DNA binding"/>
    <property type="evidence" value="ECO:0007669"/>
    <property type="project" value="UniProtKB-UniRule"/>
</dbReference>
<reference evidence="4 6" key="1">
    <citation type="journal article" date="2014" name="Genome Announc.">
        <title>Complete Genome Sequence of a Virulent Strain, Streptococcus iniae ISET0901, Isolated from Diseased Tilapia.</title>
        <authorList>
            <person name="Pridgeon J.W."/>
            <person name="Zhang D."/>
            <person name="Zhang L."/>
        </authorList>
    </citation>
    <scope>NUCLEOTIDE SEQUENCE [LARGE SCALE GENOMIC DNA]</scope>
    <source>
        <strain evidence="4 6">ISET0901</strain>
    </source>
</reference>
<dbReference type="KEGG" id="siz:SI82_09955"/>
<dbReference type="Proteomes" id="UP000269148">
    <property type="component" value="Unassembled WGS sequence"/>
</dbReference>
<name>A0A3L8G9V6_STRIN</name>
<dbReference type="Gene3D" id="1.10.357.10">
    <property type="entry name" value="Tetracycline Repressor, domain 2"/>
    <property type="match status" value="1"/>
</dbReference>
<feature type="domain" description="HTH tetR-type" evidence="3">
    <location>
        <begin position="8"/>
        <end position="68"/>
    </location>
</feature>
<dbReference type="GeneID" id="35766641"/>
<evidence type="ECO:0000259" key="3">
    <source>
        <dbReference type="PROSITE" id="PS50977"/>
    </source>
</evidence>
<dbReference type="AlphaFoldDB" id="A0A3L8G9V6"/>
<dbReference type="EMBL" id="CP007586">
    <property type="protein sequence ID" value="AHY16758.1"/>
    <property type="molecule type" value="Genomic_DNA"/>
</dbReference>
<dbReference type="KEGG" id="sio:DW64_10030"/>
<dbReference type="Pfam" id="PF00440">
    <property type="entry name" value="TetR_N"/>
    <property type="match status" value="1"/>
</dbReference>
<dbReference type="STRING" id="1346.BMF34_09990"/>
<dbReference type="Proteomes" id="UP000025245">
    <property type="component" value="Chromosome"/>
</dbReference>
<dbReference type="OrthoDB" id="9810250at2"/>
<proteinExistence type="predicted"/>
<dbReference type="PRINTS" id="PR00455">
    <property type="entry name" value="HTHTETR"/>
</dbReference>
<dbReference type="Pfam" id="PF14278">
    <property type="entry name" value="TetR_C_8"/>
    <property type="match status" value="1"/>
</dbReference>
<feature type="DNA-binding region" description="H-T-H motif" evidence="2">
    <location>
        <begin position="31"/>
        <end position="50"/>
    </location>
</feature>
<dbReference type="InterPro" id="IPR001647">
    <property type="entry name" value="HTH_TetR"/>
</dbReference>
<dbReference type="PROSITE" id="PS50977">
    <property type="entry name" value="HTH_TETR_2"/>
    <property type="match status" value="1"/>
</dbReference>
<dbReference type="InterPro" id="IPR009057">
    <property type="entry name" value="Homeodomain-like_sf"/>
</dbReference>
<gene>
    <name evidence="5" type="ORF">DIY07_10225</name>
    <name evidence="4" type="ORF">DQ08_10045</name>
</gene>
<dbReference type="RefSeq" id="WP_003100485.1">
    <property type="nucleotide sequence ID" value="NZ_CP010783.1"/>
</dbReference>
<sequence>MAVDRRIQKTRKIIYEAFLEILNEKGYDQIRVQDIIDLANVGRSTFYQHYESKEVLLDQLCQELFHHIFYQEEDSSFKDYLVHIVMHFKKNKDRVASLLLSNNPYFLLHLKAELEHDVYPVLYQNYVKDKKIPEPFIHQFVVSSFIETLKWWLHQRDMISEEELITYYLQMITNN</sequence>
<dbReference type="PANTHER" id="PTHR43479:SF23">
    <property type="entry name" value="HTH TETR-TYPE DOMAIN-CONTAINING PROTEIN"/>
    <property type="match status" value="1"/>
</dbReference>
<protein>
    <submittedName>
        <fullName evidence="4">TetR family transcriptional regulator</fullName>
    </submittedName>
    <submittedName>
        <fullName evidence="5">TetR/AcrR family transcriptional regulator</fullName>
    </submittedName>
</protein>
<dbReference type="EMBL" id="QLQD01000086">
    <property type="protein sequence ID" value="RLU54562.1"/>
    <property type="molecule type" value="Genomic_DNA"/>
</dbReference>
<evidence type="ECO:0000313" key="4">
    <source>
        <dbReference type="EMBL" id="AHY16758.1"/>
    </source>
</evidence>
<dbReference type="SUPFAM" id="SSF46689">
    <property type="entry name" value="Homeodomain-like"/>
    <property type="match status" value="1"/>
</dbReference>
<keyword evidence="1 2" id="KW-0238">DNA-binding</keyword>
<evidence type="ECO:0000256" key="2">
    <source>
        <dbReference type="PROSITE-ProRule" id="PRU00335"/>
    </source>
</evidence>
<evidence type="ECO:0000313" key="7">
    <source>
        <dbReference type="Proteomes" id="UP000269148"/>
    </source>
</evidence>
<dbReference type="PANTHER" id="PTHR43479">
    <property type="entry name" value="ACREF/ENVCD OPERON REPRESSOR-RELATED"/>
    <property type="match status" value="1"/>
</dbReference>
<dbReference type="KEGG" id="siq:DQ08_10045"/>
<accession>A0A3L8G9V6</accession>
<dbReference type="InterPro" id="IPR039532">
    <property type="entry name" value="TetR_C_Firmicutes"/>
</dbReference>
<reference evidence="5 7" key="2">
    <citation type="submission" date="2018-06" db="EMBL/GenBank/DDBJ databases">
        <title>Mutators as drivers of adaptation in pathogenic bacteria and a risk factor for host jumps and vaccine escape.</title>
        <authorList>
            <person name="Barnes A.C."/>
            <person name="Silayeva O."/>
        </authorList>
    </citation>
    <scope>NUCLEOTIDE SEQUENCE [LARGE SCALE GENOMIC DNA]</scope>
    <source>
        <strain evidence="5 7">QMA0445</strain>
    </source>
</reference>
<dbReference type="SMR" id="A0A3L8G9V6"/>
<evidence type="ECO:0000313" key="5">
    <source>
        <dbReference type="EMBL" id="RLU54562.1"/>
    </source>
</evidence>
<organism evidence="5 7">
    <name type="scientific">Streptococcus iniae</name>
    <name type="common">Streptococcus shiloi</name>
    <dbReference type="NCBI Taxonomy" id="1346"/>
    <lineage>
        <taxon>Bacteria</taxon>
        <taxon>Bacillati</taxon>
        <taxon>Bacillota</taxon>
        <taxon>Bacilli</taxon>
        <taxon>Lactobacillales</taxon>
        <taxon>Streptococcaceae</taxon>
        <taxon>Streptococcus</taxon>
    </lineage>
</organism>
<keyword evidence="6" id="KW-1185">Reference proteome</keyword>
<evidence type="ECO:0000256" key="1">
    <source>
        <dbReference type="ARBA" id="ARBA00023125"/>
    </source>
</evidence>
<dbReference type="InterPro" id="IPR050624">
    <property type="entry name" value="HTH-type_Tx_Regulator"/>
</dbReference>